<reference evidence="8 10" key="1">
    <citation type="submission" date="2015-09" db="EMBL/GenBank/DDBJ databases">
        <authorList>
            <consortium name="Pathogen Informatics"/>
        </authorList>
    </citation>
    <scope>NUCLEOTIDE SEQUENCE [LARGE SCALE GENOMIC DNA]</scope>
    <source>
        <strain evidence="8 10">2789STDY5608791</strain>
    </source>
</reference>
<dbReference type="EMBL" id="QSOF01000009">
    <property type="protein sequence ID" value="RGI76766.1"/>
    <property type="molecule type" value="Genomic_DNA"/>
</dbReference>
<comment type="subcellular location">
    <subcellularLocation>
        <location evidence="1">Cell membrane</location>
        <topology evidence="1">Multi-pass membrane protein</topology>
    </subcellularLocation>
</comment>
<gene>
    <name evidence="9" type="ORF">DXD90_08060</name>
    <name evidence="8" type="ORF">ERS417307_03568</name>
</gene>
<evidence type="ECO:0000313" key="9">
    <source>
        <dbReference type="EMBL" id="RGI76766.1"/>
    </source>
</evidence>
<dbReference type="AlphaFoldDB" id="A0A174MUN5"/>
<evidence type="ECO:0000313" key="11">
    <source>
        <dbReference type="Proteomes" id="UP000263754"/>
    </source>
</evidence>
<dbReference type="InterPro" id="IPR003838">
    <property type="entry name" value="ABC3_permease_C"/>
</dbReference>
<dbReference type="EMBL" id="CYZF01000011">
    <property type="protein sequence ID" value="CUP37890.1"/>
    <property type="molecule type" value="Genomic_DNA"/>
</dbReference>
<feature type="transmembrane region" description="Helical" evidence="6">
    <location>
        <begin position="297"/>
        <end position="318"/>
    </location>
</feature>
<evidence type="ECO:0000256" key="6">
    <source>
        <dbReference type="SAM" id="Phobius"/>
    </source>
</evidence>
<accession>A0A174MUN5</accession>
<keyword evidence="2" id="KW-1003">Cell membrane</keyword>
<keyword evidence="3 6" id="KW-0812">Transmembrane</keyword>
<dbReference type="Proteomes" id="UP000095419">
    <property type="component" value="Unassembled WGS sequence"/>
</dbReference>
<feature type="domain" description="ABC3 transporter permease C-terminal" evidence="7">
    <location>
        <begin position="298"/>
        <end position="440"/>
    </location>
</feature>
<dbReference type="Proteomes" id="UP000263754">
    <property type="component" value="Unassembled WGS sequence"/>
</dbReference>
<organism evidence="8 10">
    <name type="scientific">Bacteroides uniformis</name>
    <dbReference type="NCBI Taxonomy" id="820"/>
    <lineage>
        <taxon>Bacteria</taxon>
        <taxon>Pseudomonadati</taxon>
        <taxon>Bacteroidota</taxon>
        <taxon>Bacteroidia</taxon>
        <taxon>Bacteroidales</taxon>
        <taxon>Bacteroidaceae</taxon>
        <taxon>Bacteroides</taxon>
    </lineage>
</organism>
<name>A0A174MUN5_BACUN</name>
<dbReference type="GO" id="GO:0005886">
    <property type="term" value="C:plasma membrane"/>
    <property type="evidence" value="ECO:0007669"/>
    <property type="project" value="UniProtKB-SubCell"/>
</dbReference>
<feature type="transmembrane region" description="Helical" evidence="6">
    <location>
        <begin position="339"/>
        <end position="363"/>
    </location>
</feature>
<evidence type="ECO:0000259" key="7">
    <source>
        <dbReference type="Pfam" id="PF02687"/>
    </source>
</evidence>
<dbReference type="GO" id="GO:0022857">
    <property type="term" value="F:transmembrane transporter activity"/>
    <property type="evidence" value="ECO:0007669"/>
    <property type="project" value="TreeGrafter"/>
</dbReference>
<proteinExistence type="predicted"/>
<dbReference type="Pfam" id="PF02687">
    <property type="entry name" value="FtsX"/>
    <property type="match status" value="1"/>
</dbReference>
<feature type="transmembrane region" description="Helical" evidence="6">
    <location>
        <begin position="16"/>
        <end position="34"/>
    </location>
</feature>
<sequence>MWKLILKNLWARRRRNGWLLAELILVSIISWVILDPVIVVTHDRNIPLGYDADRLCLVSLAALQPNAPGYNAEAQDSVSLVDGYLSLVRHAGSFEGVELATPLLGFCYPNSQGNGNTSYTAEGDTVPHQVMWMQFLPHTQFFETYGFRPGTGRTPRQLSDYDYTQQDIVLTENAAYEIFGTKDAQGKRTVSYSRGDTLYKQVIGTLGTIKAYSDWRPTSVAFIPTLSIDAGDIPDYAQILIRVKENVSMKRFIHDFRPWMLKEMRRGNLFARCISPYSDLIADLEADSSAPIYRRNLAMAVFFLLNLCLGVIGTFWLQTRARREEVGVMLSFGATPRRIVCQLLGEGTVLTVIASLTGFLAYLQYAMKEGLDNGLDWHNSSVTAWSSNFGTAAVEPLETYWVSDFTQHFFIVSLVILLILLAVVLVGIYIPARSISRIPPTEALREE</sequence>
<reference evidence="9 11" key="2">
    <citation type="submission" date="2018-08" db="EMBL/GenBank/DDBJ databases">
        <title>A genome reference for cultivated species of the human gut microbiota.</title>
        <authorList>
            <person name="Zou Y."/>
            <person name="Xue W."/>
            <person name="Luo G."/>
        </authorList>
    </citation>
    <scope>NUCLEOTIDE SEQUENCE [LARGE SCALE GENOMIC DNA]</scope>
    <source>
        <strain evidence="9 11">TM10-17</strain>
    </source>
</reference>
<evidence type="ECO:0000256" key="5">
    <source>
        <dbReference type="ARBA" id="ARBA00023136"/>
    </source>
</evidence>
<evidence type="ECO:0000256" key="3">
    <source>
        <dbReference type="ARBA" id="ARBA00022692"/>
    </source>
</evidence>
<dbReference type="InterPro" id="IPR050250">
    <property type="entry name" value="Macrolide_Exporter_MacB"/>
</dbReference>
<evidence type="ECO:0000256" key="4">
    <source>
        <dbReference type="ARBA" id="ARBA00022989"/>
    </source>
</evidence>
<keyword evidence="5 6" id="KW-0472">Membrane</keyword>
<feature type="transmembrane region" description="Helical" evidence="6">
    <location>
        <begin position="409"/>
        <end position="430"/>
    </location>
</feature>
<dbReference type="PANTHER" id="PTHR30572">
    <property type="entry name" value="MEMBRANE COMPONENT OF TRANSPORTER-RELATED"/>
    <property type="match status" value="1"/>
</dbReference>
<protein>
    <submittedName>
        <fullName evidence="8 9">ABC transporter permease</fullName>
    </submittedName>
</protein>
<dbReference type="PANTHER" id="PTHR30572:SF18">
    <property type="entry name" value="ABC-TYPE MACROLIDE FAMILY EXPORT SYSTEM PERMEASE COMPONENT 2"/>
    <property type="match status" value="1"/>
</dbReference>
<evidence type="ECO:0000313" key="10">
    <source>
        <dbReference type="Proteomes" id="UP000095419"/>
    </source>
</evidence>
<evidence type="ECO:0000313" key="8">
    <source>
        <dbReference type="EMBL" id="CUP37890.1"/>
    </source>
</evidence>
<dbReference type="RefSeq" id="WP_016274398.1">
    <property type="nucleotide sequence ID" value="NZ_CYZF01000011.1"/>
</dbReference>
<evidence type="ECO:0000256" key="2">
    <source>
        <dbReference type="ARBA" id="ARBA00022475"/>
    </source>
</evidence>
<keyword evidence="4 6" id="KW-1133">Transmembrane helix</keyword>
<evidence type="ECO:0000256" key="1">
    <source>
        <dbReference type="ARBA" id="ARBA00004651"/>
    </source>
</evidence>